<feature type="domain" description="RNase H type-1" evidence="1">
    <location>
        <begin position="36"/>
        <end position="152"/>
    </location>
</feature>
<dbReference type="Gene3D" id="3.30.420.10">
    <property type="entry name" value="Ribonuclease H-like superfamily/Ribonuclease H"/>
    <property type="match status" value="1"/>
</dbReference>
<protein>
    <recommendedName>
        <fullName evidence="1">RNase H type-1 domain-containing protein</fullName>
    </recommendedName>
</protein>
<dbReference type="Proteomes" id="UP001281410">
    <property type="component" value="Unassembled WGS sequence"/>
</dbReference>
<sequence length="161" mass="17815">MVDKDSVLKSVWQGICPPKIELVVWQLLRGKGRQRGSPSPTGVGGVLRDSNGKVICLFSAFLGTYDSNTAEIMAIRKACELCVSRSDLADRRVKIVSDSKVAVSWVYNEDFGIVKHVRIIYEIQSVLSLLKNMEVIHNSRATNSFADMLAKKKDQATEGTL</sequence>
<comment type="caution">
    <text evidence="2">The sequence shown here is derived from an EMBL/GenBank/DDBJ whole genome shotgun (WGS) entry which is preliminary data.</text>
</comment>
<dbReference type="InterPro" id="IPR012337">
    <property type="entry name" value="RNaseH-like_sf"/>
</dbReference>
<dbReference type="InterPro" id="IPR002156">
    <property type="entry name" value="RNaseH_domain"/>
</dbReference>
<dbReference type="GO" id="GO:0004523">
    <property type="term" value="F:RNA-DNA hybrid ribonuclease activity"/>
    <property type="evidence" value="ECO:0007669"/>
    <property type="project" value="InterPro"/>
</dbReference>
<evidence type="ECO:0000313" key="3">
    <source>
        <dbReference type="Proteomes" id="UP001281410"/>
    </source>
</evidence>
<name>A0AAE0AKZ9_9ROSI</name>
<dbReference type="SUPFAM" id="SSF53098">
    <property type="entry name" value="Ribonuclease H-like"/>
    <property type="match status" value="1"/>
</dbReference>
<evidence type="ECO:0000259" key="1">
    <source>
        <dbReference type="Pfam" id="PF13456"/>
    </source>
</evidence>
<dbReference type="InterPro" id="IPR036397">
    <property type="entry name" value="RNaseH_sf"/>
</dbReference>
<dbReference type="Pfam" id="PF13456">
    <property type="entry name" value="RVT_3"/>
    <property type="match status" value="1"/>
</dbReference>
<keyword evidence="3" id="KW-1185">Reference proteome</keyword>
<organism evidence="2 3">
    <name type="scientific">Dipteronia sinensis</name>
    <dbReference type="NCBI Taxonomy" id="43782"/>
    <lineage>
        <taxon>Eukaryota</taxon>
        <taxon>Viridiplantae</taxon>
        <taxon>Streptophyta</taxon>
        <taxon>Embryophyta</taxon>
        <taxon>Tracheophyta</taxon>
        <taxon>Spermatophyta</taxon>
        <taxon>Magnoliopsida</taxon>
        <taxon>eudicotyledons</taxon>
        <taxon>Gunneridae</taxon>
        <taxon>Pentapetalae</taxon>
        <taxon>rosids</taxon>
        <taxon>malvids</taxon>
        <taxon>Sapindales</taxon>
        <taxon>Sapindaceae</taxon>
        <taxon>Hippocastanoideae</taxon>
        <taxon>Acereae</taxon>
        <taxon>Dipteronia</taxon>
    </lineage>
</organism>
<dbReference type="InterPro" id="IPR053151">
    <property type="entry name" value="RNase_H-like"/>
</dbReference>
<dbReference type="GO" id="GO:0003676">
    <property type="term" value="F:nucleic acid binding"/>
    <property type="evidence" value="ECO:0007669"/>
    <property type="project" value="InterPro"/>
</dbReference>
<dbReference type="EMBL" id="JANJYJ010000004">
    <property type="protein sequence ID" value="KAK3220076.1"/>
    <property type="molecule type" value="Genomic_DNA"/>
</dbReference>
<proteinExistence type="predicted"/>
<dbReference type="PANTHER" id="PTHR47723">
    <property type="entry name" value="OS05G0353850 PROTEIN"/>
    <property type="match status" value="1"/>
</dbReference>
<gene>
    <name evidence="2" type="ORF">Dsin_014046</name>
</gene>
<dbReference type="AlphaFoldDB" id="A0AAE0AKZ9"/>
<dbReference type="CDD" id="cd06222">
    <property type="entry name" value="RNase_H_like"/>
    <property type="match status" value="1"/>
</dbReference>
<dbReference type="PANTHER" id="PTHR47723:SF22">
    <property type="entry name" value="RNASE H TYPE-1 DOMAIN-CONTAINING PROTEIN"/>
    <property type="match status" value="1"/>
</dbReference>
<evidence type="ECO:0000313" key="2">
    <source>
        <dbReference type="EMBL" id="KAK3220076.1"/>
    </source>
</evidence>
<accession>A0AAE0AKZ9</accession>
<reference evidence="2" key="1">
    <citation type="journal article" date="2023" name="Plant J.">
        <title>Genome sequences and population genomics provide insights into the demographic history, inbreeding, and mutation load of two 'living fossil' tree species of Dipteronia.</title>
        <authorList>
            <person name="Feng Y."/>
            <person name="Comes H.P."/>
            <person name="Chen J."/>
            <person name="Zhu S."/>
            <person name="Lu R."/>
            <person name="Zhang X."/>
            <person name="Li P."/>
            <person name="Qiu J."/>
            <person name="Olsen K.M."/>
            <person name="Qiu Y."/>
        </authorList>
    </citation>
    <scope>NUCLEOTIDE SEQUENCE</scope>
    <source>
        <strain evidence="2">NBL</strain>
    </source>
</reference>
<dbReference type="InterPro" id="IPR044730">
    <property type="entry name" value="RNase_H-like_dom_plant"/>
</dbReference>